<accession>A0A4Q1JSQ6</accession>
<proteinExistence type="predicted"/>
<sequence>MLSSLRRLLDRQRRLQPIDLAVLASVRQQLEGDVLDRWDRQVAAIGFVQRMPDGCEIEFCQLDGNEQDRRFRNEAPELRVAEVRFTADRRQLRCEVWCVRGDLFSIEYSDCALMRLVNRRMRKSAQACPPVCTLLADLQASSMAVAQAPLEAHA</sequence>
<reference evidence="1 2" key="1">
    <citation type="submission" date="2019-01" db="EMBL/GenBank/DDBJ databases">
        <title>Pseudoxanthomonas composti sp. nov., isolated from compost.</title>
        <authorList>
            <person name="Yang G."/>
        </authorList>
    </citation>
    <scope>NUCLEOTIDE SEQUENCE [LARGE SCALE GENOMIC DNA]</scope>
    <source>
        <strain evidence="1 2">GSS15</strain>
    </source>
</reference>
<evidence type="ECO:0000313" key="1">
    <source>
        <dbReference type="EMBL" id="RXQ99911.1"/>
    </source>
</evidence>
<keyword evidence="2" id="KW-1185">Reference proteome</keyword>
<dbReference type="OrthoDB" id="9153016at2"/>
<name>A0A4Q1JSQ6_9GAMM</name>
<dbReference type="AlphaFoldDB" id="A0A4Q1JSQ6"/>
<organism evidence="1 2">
    <name type="scientific">Pseudoxanthomonas composti</name>
    <dbReference type="NCBI Taxonomy" id="2137479"/>
    <lineage>
        <taxon>Bacteria</taxon>
        <taxon>Pseudomonadati</taxon>
        <taxon>Pseudomonadota</taxon>
        <taxon>Gammaproteobacteria</taxon>
        <taxon>Lysobacterales</taxon>
        <taxon>Lysobacteraceae</taxon>
        <taxon>Pseudoxanthomonas</taxon>
    </lineage>
</organism>
<evidence type="ECO:0000313" key="2">
    <source>
        <dbReference type="Proteomes" id="UP000289784"/>
    </source>
</evidence>
<dbReference type="RefSeq" id="WP_129472538.1">
    <property type="nucleotide sequence ID" value="NZ_SAWZ01000013.1"/>
</dbReference>
<gene>
    <name evidence="1" type="ORF">EPA99_17455</name>
</gene>
<comment type="caution">
    <text evidence="1">The sequence shown here is derived from an EMBL/GenBank/DDBJ whole genome shotgun (WGS) entry which is preliminary data.</text>
</comment>
<protein>
    <submittedName>
        <fullName evidence="1">Uncharacterized protein</fullName>
    </submittedName>
</protein>
<dbReference type="Proteomes" id="UP000289784">
    <property type="component" value="Unassembled WGS sequence"/>
</dbReference>
<dbReference type="EMBL" id="SAWZ01000013">
    <property type="protein sequence ID" value="RXQ99911.1"/>
    <property type="molecule type" value="Genomic_DNA"/>
</dbReference>